<organism evidence="2 3">
    <name type="scientific">Neobacillus piezotolerans</name>
    <dbReference type="NCBI Taxonomy" id="2259171"/>
    <lineage>
        <taxon>Bacteria</taxon>
        <taxon>Bacillati</taxon>
        <taxon>Bacillota</taxon>
        <taxon>Bacilli</taxon>
        <taxon>Bacillales</taxon>
        <taxon>Bacillaceae</taxon>
        <taxon>Neobacillus</taxon>
    </lineage>
</organism>
<keyword evidence="3" id="KW-1185">Reference proteome</keyword>
<reference evidence="2 3" key="1">
    <citation type="submission" date="2018-07" db="EMBL/GenBank/DDBJ databases">
        <title>Bacillus sp. YLB-04 draft genome sequence.</title>
        <authorList>
            <person name="Yu L."/>
            <person name="Tang X."/>
        </authorList>
    </citation>
    <scope>NUCLEOTIDE SEQUENCE [LARGE SCALE GENOMIC DNA]</scope>
    <source>
        <strain evidence="2 3">YLB-04</strain>
    </source>
</reference>
<comment type="caution">
    <text evidence="2">The sequence shown here is derived from an EMBL/GenBank/DDBJ whole genome shotgun (WGS) entry which is preliminary data.</text>
</comment>
<gene>
    <name evidence="2" type="ORF">DRW41_05470</name>
</gene>
<dbReference type="SUPFAM" id="SSF51735">
    <property type="entry name" value="NAD(P)-binding Rossmann-fold domains"/>
    <property type="match status" value="1"/>
</dbReference>
<dbReference type="PANTHER" id="PTHR43377:SF1">
    <property type="entry name" value="BILIVERDIN REDUCTASE A"/>
    <property type="match status" value="1"/>
</dbReference>
<evidence type="ECO:0000313" key="3">
    <source>
        <dbReference type="Proteomes" id="UP000257144"/>
    </source>
</evidence>
<dbReference type="Pfam" id="PF01408">
    <property type="entry name" value="GFO_IDH_MocA"/>
    <property type="match status" value="1"/>
</dbReference>
<dbReference type="Proteomes" id="UP000257144">
    <property type="component" value="Unassembled WGS sequence"/>
</dbReference>
<accession>A0A3D8GSM0</accession>
<evidence type="ECO:0000259" key="1">
    <source>
        <dbReference type="Pfam" id="PF01408"/>
    </source>
</evidence>
<sequence>MKKMNVGIIGIGRIAGKYLNPVYENQRYNLFALCDLKESAEQISRKYNALFYTDYKEMLLNEEVDLVIITTPPNTHFEIAKDCLFHKKNVILEKPAVLNMEELDVLFEVAKENNVSFDVIFHWMHGNEVVYLKDKIGTFGDIKRIESTVLDPYTDENFHIKDEYIGLEGCWFDSGINCLSLLSCFIDIKKLHLVEKSYIYDDKVHQDIYSKHQYVMDDIDISITVDWRYRANHKYTNIYFTKDVLYIDHSRQIILLNNELLVDLNNGDRLENHYKNYFENYRDLNNNDNILTIHGILIGDK</sequence>
<dbReference type="AlphaFoldDB" id="A0A3D8GSM0"/>
<dbReference type="InterPro" id="IPR000683">
    <property type="entry name" value="Gfo/Idh/MocA-like_OxRdtase_N"/>
</dbReference>
<dbReference type="PANTHER" id="PTHR43377">
    <property type="entry name" value="BILIVERDIN REDUCTASE A"/>
    <property type="match status" value="1"/>
</dbReference>
<dbReference type="Gene3D" id="3.40.50.720">
    <property type="entry name" value="NAD(P)-binding Rossmann-like Domain"/>
    <property type="match status" value="1"/>
</dbReference>
<name>A0A3D8GSM0_9BACI</name>
<dbReference type="EMBL" id="QNQT01000002">
    <property type="protein sequence ID" value="RDU37302.1"/>
    <property type="molecule type" value="Genomic_DNA"/>
</dbReference>
<dbReference type="InterPro" id="IPR051450">
    <property type="entry name" value="Gfo/Idh/MocA_Oxidoreductases"/>
</dbReference>
<protein>
    <recommendedName>
        <fullName evidence="1">Gfo/Idh/MocA-like oxidoreductase N-terminal domain-containing protein</fullName>
    </recommendedName>
</protein>
<proteinExistence type="predicted"/>
<dbReference type="OrthoDB" id="9815825at2"/>
<dbReference type="RefSeq" id="WP_115450976.1">
    <property type="nucleotide sequence ID" value="NZ_QNQT01000002.1"/>
</dbReference>
<feature type="domain" description="Gfo/Idh/MocA-like oxidoreductase N-terminal" evidence="1">
    <location>
        <begin position="4"/>
        <end position="119"/>
    </location>
</feature>
<dbReference type="InterPro" id="IPR036291">
    <property type="entry name" value="NAD(P)-bd_dom_sf"/>
</dbReference>
<evidence type="ECO:0000313" key="2">
    <source>
        <dbReference type="EMBL" id="RDU37302.1"/>
    </source>
</evidence>
<dbReference type="Gene3D" id="3.30.360.10">
    <property type="entry name" value="Dihydrodipicolinate Reductase, domain 2"/>
    <property type="match status" value="1"/>
</dbReference>
<dbReference type="GO" id="GO:0000166">
    <property type="term" value="F:nucleotide binding"/>
    <property type="evidence" value="ECO:0007669"/>
    <property type="project" value="InterPro"/>
</dbReference>